<evidence type="ECO:0000313" key="5">
    <source>
        <dbReference type="Proteomes" id="UP000429607"/>
    </source>
</evidence>
<feature type="signal peptide" evidence="1">
    <location>
        <begin position="1"/>
        <end position="16"/>
    </location>
</feature>
<keyword evidence="6" id="KW-1185">Reference proteome</keyword>
<proteinExistence type="predicted"/>
<dbReference type="EMBL" id="QXFT01002465">
    <property type="protein sequence ID" value="KAE9297878.1"/>
    <property type="molecule type" value="Genomic_DNA"/>
</dbReference>
<gene>
    <name evidence="3" type="ORF">PR001_g22117</name>
    <name evidence="2" type="ORF">PR002_g22663</name>
    <name evidence="4" type="ORF">PR003_g23386</name>
</gene>
<evidence type="ECO:0000313" key="7">
    <source>
        <dbReference type="Proteomes" id="UP000435112"/>
    </source>
</evidence>
<evidence type="ECO:0000256" key="1">
    <source>
        <dbReference type="SAM" id="SignalP"/>
    </source>
</evidence>
<dbReference type="EMBL" id="QXFV01002416">
    <property type="protein sequence ID" value="KAE8988178.1"/>
    <property type="molecule type" value="Genomic_DNA"/>
</dbReference>
<feature type="chain" id="PRO_5036379803" description="Secreted protein" evidence="1">
    <location>
        <begin position="17"/>
        <end position="63"/>
    </location>
</feature>
<dbReference type="AlphaFoldDB" id="A0A6A3IWP0"/>
<evidence type="ECO:0000313" key="2">
    <source>
        <dbReference type="EMBL" id="KAE8985358.1"/>
    </source>
</evidence>
<keyword evidence="1" id="KW-0732">Signal</keyword>
<evidence type="ECO:0000313" key="6">
    <source>
        <dbReference type="Proteomes" id="UP000434957"/>
    </source>
</evidence>
<reference evidence="5 7" key="1">
    <citation type="submission" date="2018-09" db="EMBL/GenBank/DDBJ databases">
        <title>Genomic investigation of the strawberry pathogen Phytophthora fragariae indicates pathogenicity is determined by transcriptional variation in three key races.</title>
        <authorList>
            <person name="Adams T.M."/>
            <person name="Armitage A.D."/>
            <person name="Sobczyk M.K."/>
            <person name="Bates H.J."/>
            <person name="Dunwell J.M."/>
            <person name="Nellist C.F."/>
            <person name="Harrison R.J."/>
        </authorList>
    </citation>
    <scope>NUCLEOTIDE SEQUENCE [LARGE SCALE GENOMIC DNA]</scope>
    <source>
        <strain evidence="3 5">SCRP249</strain>
        <strain evidence="2 7">SCRP324</strain>
        <strain evidence="4 6">SCRP333</strain>
    </source>
</reference>
<comment type="caution">
    <text evidence="2">The sequence shown here is derived from an EMBL/GenBank/DDBJ whole genome shotgun (WGS) entry which is preliminary data.</text>
</comment>
<dbReference type="Proteomes" id="UP000429607">
    <property type="component" value="Unassembled WGS sequence"/>
</dbReference>
<organism evidence="2 7">
    <name type="scientific">Phytophthora rubi</name>
    <dbReference type="NCBI Taxonomy" id="129364"/>
    <lineage>
        <taxon>Eukaryota</taxon>
        <taxon>Sar</taxon>
        <taxon>Stramenopiles</taxon>
        <taxon>Oomycota</taxon>
        <taxon>Peronosporomycetes</taxon>
        <taxon>Peronosporales</taxon>
        <taxon>Peronosporaceae</taxon>
        <taxon>Phytophthora</taxon>
    </lineage>
</organism>
<evidence type="ECO:0008006" key="8">
    <source>
        <dbReference type="Google" id="ProtNLM"/>
    </source>
</evidence>
<evidence type="ECO:0000313" key="3">
    <source>
        <dbReference type="EMBL" id="KAE8988178.1"/>
    </source>
</evidence>
<dbReference type="EMBL" id="QXFU01002467">
    <property type="protein sequence ID" value="KAE8985358.1"/>
    <property type="molecule type" value="Genomic_DNA"/>
</dbReference>
<dbReference type="OrthoDB" id="10268257at2759"/>
<accession>A0A6A3IWP0</accession>
<name>A0A6A3IWP0_9STRA</name>
<evidence type="ECO:0000313" key="4">
    <source>
        <dbReference type="EMBL" id="KAE9297878.1"/>
    </source>
</evidence>
<sequence length="63" mass="7090">MLLPVLSAYLLCWGLSDNHFKCTKYTKGLNIWLPCRQAAPCCQKSYHTGFVVTASSRPDRSVL</sequence>
<dbReference type="Proteomes" id="UP000435112">
    <property type="component" value="Unassembled WGS sequence"/>
</dbReference>
<protein>
    <recommendedName>
        <fullName evidence="8">Secreted protein</fullName>
    </recommendedName>
</protein>
<dbReference type="Proteomes" id="UP000434957">
    <property type="component" value="Unassembled WGS sequence"/>
</dbReference>